<evidence type="ECO:0000256" key="1">
    <source>
        <dbReference type="ARBA" id="ARBA00011076"/>
    </source>
</evidence>
<dbReference type="NCBIfam" id="TIGR03814">
    <property type="entry name" value="Gln_ase"/>
    <property type="match status" value="1"/>
</dbReference>
<dbReference type="InterPro" id="IPR012338">
    <property type="entry name" value="Beta-lactam/transpept-like"/>
</dbReference>
<dbReference type="PANTHER" id="PTHR12544">
    <property type="entry name" value="GLUTAMINASE"/>
    <property type="match status" value="1"/>
</dbReference>
<dbReference type="NCBIfam" id="NF002133">
    <property type="entry name" value="PRK00971.1-2"/>
    <property type="match status" value="1"/>
</dbReference>
<dbReference type="PANTHER" id="PTHR12544:SF29">
    <property type="entry name" value="GLUTAMINASE"/>
    <property type="match status" value="1"/>
</dbReference>
<dbReference type="EMBL" id="JBHULX010000017">
    <property type="protein sequence ID" value="MFD2591075.1"/>
    <property type="molecule type" value="Genomic_DNA"/>
</dbReference>
<evidence type="ECO:0000256" key="5">
    <source>
        <dbReference type="ARBA" id="ARBA00049534"/>
    </source>
</evidence>
<feature type="binding site" evidence="6">
    <location>
        <position position="157"/>
    </location>
    <ligand>
        <name>substrate</name>
    </ligand>
</feature>
<dbReference type="SUPFAM" id="SSF56601">
    <property type="entry name" value="beta-lactamase/transpeptidase-like"/>
    <property type="match status" value="1"/>
</dbReference>
<proteinExistence type="inferred from homology"/>
<dbReference type="RefSeq" id="WP_378256604.1">
    <property type="nucleotide sequence ID" value="NZ_JBHSJV010000001.1"/>
</dbReference>
<keyword evidence="4 6" id="KW-0378">Hydrolase</keyword>
<organism evidence="7 8">
    <name type="scientific">Aquimarina hainanensis</name>
    <dbReference type="NCBI Taxonomy" id="1578017"/>
    <lineage>
        <taxon>Bacteria</taxon>
        <taxon>Pseudomonadati</taxon>
        <taxon>Bacteroidota</taxon>
        <taxon>Flavobacteriia</taxon>
        <taxon>Flavobacteriales</taxon>
        <taxon>Flavobacteriaceae</taxon>
        <taxon>Aquimarina</taxon>
    </lineage>
</organism>
<dbReference type="Proteomes" id="UP001597459">
    <property type="component" value="Unassembled WGS sequence"/>
</dbReference>
<evidence type="ECO:0000256" key="6">
    <source>
        <dbReference type="HAMAP-Rule" id="MF_00313"/>
    </source>
</evidence>
<dbReference type="EC" id="3.5.1.2" evidence="3 6"/>
<reference evidence="8" key="1">
    <citation type="journal article" date="2019" name="Int. J. Syst. Evol. Microbiol.">
        <title>The Global Catalogue of Microorganisms (GCM) 10K type strain sequencing project: providing services to taxonomists for standard genome sequencing and annotation.</title>
        <authorList>
            <consortium name="The Broad Institute Genomics Platform"/>
            <consortium name="The Broad Institute Genome Sequencing Center for Infectious Disease"/>
            <person name="Wu L."/>
            <person name="Ma J."/>
        </authorList>
    </citation>
    <scope>NUCLEOTIDE SEQUENCE [LARGE SCALE GENOMIC DNA]</scope>
    <source>
        <strain evidence="8">KCTC 42423</strain>
    </source>
</reference>
<feature type="binding site" evidence="6">
    <location>
        <position position="258"/>
    </location>
    <ligand>
        <name>substrate</name>
    </ligand>
</feature>
<gene>
    <name evidence="6" type="primary">glsA</name>
    <name evidence="7" type="ORF">ACFSTE_09555</name>
</gene>
<dbReference type="InterPro" id="IPR015868">
    <property type="entry name" value="Glutaminase"/>
</dbReference>
<dbReference type="Pfam" id="PF04960">
    <property type="entry name" value="Glutaminase"/>
    <property type="match status" value="1"/>
</dbReference>
<keyword evidence="6" id="KW-0007">Acetylation</keyword>
<dbReference type="HAMAP" id="MF_00313">
    <property type="entry name" value="Glutaminase"/>
    <property type="match status" value="1"/>
</dbReference>
<evidence type="ECO:0000313" key="8">
    <source>
        <dbReference type="Proteomes" id="UP001597459"/>
    </source>
</evidence>
<feature type="binding site" evidence="6">
    <location>
        <position position="63"/>
    </location>
    <ligand>
        <name>substrate</name>
    </ligand>
</feature>
<evidence type="ECO:0000256" key="2">
    <source>
        <dbReference type="ARBA" id="ARBA00011881"/>
    </source>
</evidence>
<comment type="caution">
    <text evidence="7">The sequence shown here is derived from an EMBL/GenBank/DDBJ whole genome shotgun (WGS) entry which is preliminary data.</text>
</comment>
<feature type="binding site" evidence="6">
    <location>
        <position position="164"/>
    </location>
    <ligand>
        <name>substrate</name>
    </ligand>
</feature>
<dbReference type="Gene3D" id="3.40.710.10">
    <property type="entry name" value="DD-peptidase/beta-lactamase superfamily"/>
    <property type="match status" value="1"/>
</dbReference>
<evidence type="ECO:0000256" key="4">
    <source>
        <dbReference type="ARBA" id="ARBA00022801"/>
    </source>
</evidence>
<name>A0ABW5N9D4_9FLAO</name>
<feature type="binding site" evidence="6">
    <location>
        <position position="113"/>
    </location>
    <ligand>
        <name>substrate</name>
    </ligand>
</feature>
<evidence type="ECO:0000256" key="3">
    <source>
        <dbReference type="ARBA" id="ARBA00012918"/>
    </source>
</evidence>
<comment type="subunit">
    <text evidence="2 6">Homotetramer.</text>
</comment>
<keyword evidence="8" id="KW-1185">Reference proteome</keyword>
<sequence>MEYQNILHQIQSELPYQKAIGKVASYIPELEKVPKDKFAMHLYCLKSGHYHIGSHEEKFSIQSISKVFSLSLAMSLIGDDIFKRLDVEPSGDPFNSLVQLEHEEGIPRNPFINAGALVISDILLSKLKHPKEELLAFISGISNIPTINIDNDVFESEKKHSYRNASLLNLMKSFGNIENDIEEVLDFYTYQCAIEMSCKELSSAFAIYANEGKKPTTSIALIPPSKIKRINAIMQTCGFYDEAGEFSFRVGLPGKSGVGGGIVAIHPGQYTVAVWSPPLNPKGNSELGMYALERLTTLTGLSIF</sequence>
<comment type="similarity">
    <text evidence="1 6">Belongs to the glutaminase family.</text>
</comment>
<dbReference type="GO" id="GO:0004359">
    <property type="term" value="F:glutaminase activity"/>
    <property type="evidence" value="ECO:0007669"/>
    <property type="project" value="UniProtKB-EC"/>
</dbReference>
<evidence type="ECO:0000313" key="7">
    <source>
        <dbReference type="EMBL" id="MFD2591075.1"/>
    </source>
</evidence>
<accession>A0ABW5N9D4</accession>
<feature type="binding site" evidence="6">
    <location>
        <position position="188"/>
    </location>
    <ligand>
        <name>substrate</name>
    </ligand>
</feature>
<feature type="binding site" evidence="6">
    <location>
        <position position="240"/>
    </location>
    <ligand>
        <name>substrate</name>
    </ligand>
</feature>
<comment type="catalytic activity">
    <reaction evidence="5 6">
        <text>L-glutamine + H2O = L-glutamate + NH4(+)</text>
        <dbReference type="Rhea" id="RHEA:15889"/>
        <dbReference type="ChEBI" id="CHEBI:15377"/>
        <dbReference type="ChEBI" id="CHEBI:28938"/>
        <dbReference type="ChEBI" id="CHEBI:29985"/>
        <dbReference type="ChEBI" id="CHEBI:58359"/>
        <dbReference type="EC" id="3.5.1.2"/>
    </reaction>
</comment>
<protein>
    <recommendedName>
        <fullName evidence="3 6">Glutaminase</fullName>
        <ecNumber evidence="3 6">3.5.1.2</ecNumber>
    </recommendedName>
</protein>